<dbReference type="OrthoDB" id="6678969at2"/>
<organism evidence="1 2">
    <name type="scientific">Agitococcus lubricus</name>
    <dbReference type="NCBI Taxonomy" id="1077255"/>
    <lineage>
        <taxon>Bacteria</taxon>
        <taxon>Pseudomonadati</taxon>
        <taxon>Pseudomonadota</taxon>
        <taxon>Gammaproteobacteria</taxon>
        <taxon>Moraxellales</taxon>
        <taxon>Moraxellaceae</taxon>
        <taxon>Agitococcus</taxon>
    </lineage>
</organism>
<sequence>MSKFAIFALKVSGTELNQISPLELGLLMQHFSKMLGEKDLSFDIIESGSVLIKLKTPEQYWSEKNLNLQQAISTKSKGFKGIQLLVNKHQDWTVNIKTSHAANDENIYTFHAESKGFVFKQTETIRGHLTRLLVGKDKTDHISLITDNGNIIHMNCSEELSKKLSVEWKNNRLLEVTGEAKYRYINFDEIHLDSFDAHHFIVLENVSMGKWLKDFIGDGQTGWSQFENPVEQWLQERHS</sequence>
<keyword evidence="2" id="KW-1185">Reference proteome</keyword>
<protein>
    <submittedName>
        <fullName evidence="1">Uncharacterized protein</fullName>
    </submittedName>
</protein>
<proteinExistence type="predicted"/>
<dbReference type="RefSeq" id="WP_107866031.1">
    <property type="nucleotide sequence ID" value="NZ_QAON01000010.1"/>
</dbReference>
<dbReference type="AlphaFoldDB" id="A0A2T5IY38"/>
<comment type="caution">
    <text evidence="1">The sequence shown here is derived from an EMBL/GenBank/DDBJ whole genome shotgun (WGS) entry which is preliminary data.</text>
</comment>
<evidence type="ECO:0000313" key="2">
    <source>
        <dbReference type="Proteomes" id="UP000244223"/>
    </source>
</evidence>
<dbReference type="EMBL" id="QAON01000010">
    <property type="protein sequence ID" value="PTQ88867.1"/>
    <property type="molecule type" value="Genomic_DNA"/>
</dbReference>
<accession>A0A2T5IY38</accession>
<evidence type="ECO:0000313" key="1">
    <source>
        <dbReference type="EMBL" id="PTQ88867.1"/>
    </source>
</evidence>
<reference evidence="1 2" key="1">
    <citation type="submission" date="2018-04" db="EMBL/GenBank/DDBJ databases">
        <title>Genomic Encyclopedia of Archaeal and Bacterial Type Strains, Phase II (KMG-II): from individual species to whole genera.</title>
        <authorList>
            <person name="Goeker M."/>
        </authorList>
    </citation>
    <scope>NUCLEOTIDE SEQUENCE [LARGE SCALE GENOMIC DNA]</scope>
    <source>
        <strain evidence="1 2">DSM 5822</strain>
    </source>
</reference>
<gene>
    <name evidence="1" type="ORF">C8N29_11016</name>
</gene>
<name>A0A2T5IY38_9GAMM</name>
<dbReference type="Proteomes" id="UP000244223">
    <property type="component" value="Unassembled WGS sequence"/>
</dbReference>